<dbReference type="AlphaFoldDB" id="A0A3N7GCH9"/>
<organism evidence="1 2">
    <name type="scientific">Populus trichocarpa</name>
    <name type="common">Western balsam poplar</name>
    <name type="synonym">Populus balsamifera subsp. trichocarpa</name>
    <dbReference type="NCBI Taxonomy" id="3694"/>
    <lineage>
        <taxon>Eukaryota</taxon>
        <taxon>Viridiplantae</taxon>
        <taxon>Streptophyta</taxon>
        <taxon>Embryophyta</taxon>
        <taxon>Tracheophyta</taxon>
        <taxon>Spermatophyta</taxon>
        <taxon>Magnoliopsida</taxon>
        <taxon>eudicotyledons</taxon>
        <taxon>Gunneridae</taxon>
        <taxon>Pentapetalae</taxon>
        <taxon>rosids</taxon>
        <taxon>fabids</taxon>
        <taxon>Malpighiales</taxon>
        <taxon>Salicaceae</taxon>
        <taxon>Saliceae</taxon>
        <taxon>Populus</taxon>
    </lineage>
</organism>
<evidence type="ECO:0000313" key="1">
    <source>
        <dbReference type="EMBL" id="RQO89914.1"/>
    </source>
</evidence>
<keyword evidence="2" id="KW-1185">Reference proteome</keyword>
<proteinExistence type="predicted"/>
<reference evidence="1 2" key="1">
    <citation type="journal article" date="2006" name="Science">
        <title>The genome of black cottonwood, Populus trichocarpa (Torr. &amp; Gray).</title>
        <authorList>
            <person name="Tuskan G.A."/>
            <person name="Difazio S."/>
            <person name="Jansson S."/>
            <person name="Bohlmann J."/>
            <person name="Grigoriev I."/>
            <person name="Hellsten U."/>
            <person name="Putnam N."/>
            <person name="Ralph S."/>
            <person name="Rombauts S."/>
            <person name="Salamov A."/>
            <person name="Schein J."/>
            <person name="Sterck L."/>
            <person name="Aerts A."/>
            <person name="Bhalerao R.R."/>
            <person name="Bhalerao R.P."/>
            <person name="Blaudez D."/>
            <person name="Boerjan W."/>
            <person name="Brun A."/>
            <person name="Brunner A."/>
            <person name="Busov V."/>
            <person name="Campbell M."/>
            <person name="Carlson J."/>
            <person name="Chalot M."/>
            <person name="Chapman J."/>
            <person name="Chen G.L."/>
            <person name="Cooper D."/>
            <person name="Coutinho P.M."/>
            <person name="Couturier J."/>
            <person name="Covert S."/>
            <person name="Cronk Q."/>
            <person name="Cunningham R."/>
            <person name="Davis J."/>
            <person name="Degroeve S."/>
            <person name="Dejardin A."/>
            <person name="Depamphilis C."/>
            <person name="Detter J."/>
            <person name="Dirks B."/>
            <person name="Dubchak I."/>
            <person name="Duplessis S."/>
            <person name="Ehlting J."/>
            <person name="Ellis B."/>
            <person name="Gendler K."/>
            <person name="Goodstein D."/>
            <person name="Gribskov M."/>
            <person name="Grimwood J."/>
            <person name="Groover A."/>
            <person name="Gunter L."/>
            <person name="Hamberger B."/>
            <person name="Heinze B."/>
            <person name="Helariutta Y."/>
            <person name="Henrissat B."/>
            <person name="Holligan D."/>
            <person name="Holt R."/>
            <person name="Huang W."/>
            <person name="Islam-Faridi N."/>
            <person name="Jones S."/>
            <person name="Jones-Rhoades M."/>
            <person name="Jorgensen R."/>
            <person name="Joshi C."/>
            <person name="Kangasjarvi J."/>
            <person name="Karlsson J."/>
            <person name="Kelleher C."/>
            <person name="Kirkpatrick R."/>
            <person name="Kirst M."/>
            <person name="Kohler A."/>
            <person name="Kalluri U."/>
            <person name="Larimer F."/>
            <person name="Leebens-Mack J."/>
            <person name="Leple J.C."/>
            <person name="Locascio P."/>
            <person name="Lou Y."/>
            <person name="Lucas S."/>
            <person name="Martin F."/>
            <person name="Montanini B."/>
            <person name="Napoli C."/>
            <person name="Nelson D.R."/>
            <person name="Nelson C."/>
            <person name="Nieminen K."/>
            <person name="Nilsson O."/>
            <person name="Pereda V."/>
            <person name="Peter G."/>
            <person name="Philippe R."/>
            <person name="Pilate G."/>
            <person name="Poliakov A."/>
            <person name="Razumovskaya J."/>
            <person name="Richardson P."/>
            <person name="Rinaldi C."/>
            <person name="Ritland K."/>
            <person name="Rouze P."/>
            <person name="Ryaboy D."/>
            <person name="Schmutz J."/>
            <person name="Schrader J."/>
            <person name="Segerman B."/>
            <person name="Shin H."/>
            <person name="Siddiqui A."/>
            <person name="Sterky F."/>
            <person name="Terry A."/>
            <person name="Tsai C.J."/>
            <person name="Uberbacher E."/>
            <person name="Unneberg P."/>
            <person name="Vahala J."/>
            <person name="Wall K."/>
            <person name="Wessler S."/>
            <person name="Yang G."/>
            <person name="Yin T."/>
            <person name="Douglas C."/>
            <person name="Marra M."/>
            <person name="Sandberg G."/>
            <person name="Van de Peer Y."/>
            <person name="Rokhsar D."/>
        </authorList>
    </citation>
    <scope>NUCLEOTIDE SEQUENCE [LARGE SCALE GENOMIC DNA]</scope>
    <source>
        <strain evidence="2">cv. Nisqually</strain>
    </source>
</reference>
<dbReference type="EMBL" id="CM009294">
    <property type="protein sequence ID" value="RQO89914.1"/>
    <property type="molecule type" value="Genomic_DNA"/>
</dbReference>
<dbReference type="Proteomes" id="UP000006729">
    <property type="component" value="Chromosome 5"/>
</dbReference>
<accession>A0A3N7GCH9</accession>
<protein>
    <submittedName>
        <fullName evidence="1">Uncharacterized protein</fullName>
    </submittedName>
</protein>
<sequence>MVLGMGHHLVSLRLKSLSALVEEEELDWME</sequence>
<name>A0A3N7GCH9_POPTR</name>
<gene>
    <name evidence="1" type="ORF">POPTR_005G019550</name>
</gene>
<dbReference type="InParanoid" id="A0A3N7GCH9"/>
<evidence type="ECO:0000313" key="2">
    <source>
        <dbReference type="Proteomes" id="UP000006729"/>
    </source>
</evidence>